<keyword evidence="1" id="KW-0472">Membrane</keyword>
<keyword evidence="1" id="KW-0812">Transmembrane</keyword>
<dbReference type="RefSeq" id="WP_219041177.1">
    <property type="nucleotide sequence ID" value="NZ_JAHWDF010000020.1"/>
</dbReference>
<sequence length="402" mass="47173">MWINKAFRHYKANYDLFNQFDLRYPKWKIKLITCIYLSFYYIGVSYILRKIIKNYLVRKNNLKKRLVYLLMSKNHYHTFKNLIVPEIDYSIIATIRNKNIKNSFFISDSLIIIASICNAKELKGFFNYKDVQIINNFPRVLKLLGHHFIFDVILNDVKTIVKFNDHSIYSTLIYDLCVKKGIKTVYVQHAPVSERFPVLHHDLNVLFSKDSFKKYKQSDVDSKTLVMFDFRIIPFISLVEPDLCIKNKVLICLNMLDGFESLRKLLSLLKNYFDIIIRPHPADRRNFNVFKGENIQISKNPELIEDMRLVGKVIANESAVALEALAAKRLFYKASFLSKHIDNYGFIKKGLVKKHYDTPENLKHALLVSENACDKTVLSFFIGNFDQIEDKLKLLNNEILSL</sequence>
<reference evidence="2 3" key="1">
    <citation type="submission" date="2021-07" db="EMBL/GenBank/DDBJ databases">
        <title>Mesonia aestuariivivens sp. nov., isolated from a tidal flat.</title>
        <authorList>
            <person name="Kim Y.-O."/>
            <person name="Yoon J.-H."/>
        </authorList>
    </citation>
    <scope>NUCLEOTIDE SEQUENCE [LARGE SCALE GENOMIC DNA]</scope>
    <source>
        <strain evidence="2 3">JHPTF-M18</strain>
    </source>
</reference>
<evidence type="ECO:0000313" key="2">
    <source>
        <dbReference type="EMBL" id="MBW2962893.1"/>
    </source>
</evidence>
<organism evidence="2 3">
    <name type="scientific">Mesonia aestuariivivens</name>
    <dbReference type="NCBI Taxonomy" id="2796128"/>
    <lineage>
        <taxon>Bacteria</taxon>
        <taxon>Pseudomonadati</taxon>
        <taxon>Bacteroidota</taxon>
        <taxon>Flavobacteriia</taxon>
        <taxon>Flavobacteriales</taxon>
        <taxon>Flavobacteriaceae</taxon>
        <taxon>Mesonia</taxon>
    </lineage>
</organism>
<accession>A0ABS6W6Z9</accession>
<dbReference type="EMBL" id="JAHWDF010000020">
    <property type="protein sequence ID" value="MBW2962893.1"/>
    <property type="molecule type" value="Genomic_DNA"/>
</dbReference>
<keyword evidence="3" id="KW-1185">Reference proteome</keyword>
<name>A0ABS6W6Z9_9FLAO</name>
<gene>
    <name evidence="2" type="ORF">KW502_13950</name>
</gene>
<evidence type="ECO:0000256" key="1">
    <source>
        <dbReference type="SAM" id="Phobius"/>
    </source>
</evidence>
<protein>
    <submittedName>
        <fullName evidence="2">Uncharacterized protein</fullName>
    </submittedName>
</protein>
<proteinExistence type="predicted"/>
<feature type="transmembrane region" description="Helical" evidence="1">
    <location>
        <begin position="29"/>
        <end position="48"/>
    </location>
</feature>
<comment type="caution">
    <text evidence="2">The sequence shown here is derived from an EMBL/GenBank/DDBJ whole genome shotgun (WGS) entry which is preliminary data.</text>
</comment>
<evidence type="ECO:0000313" key="3">
    <source>
        <dbReference type="Proteomes" id="UP000719267"/>
    </source>
</evidence>
<keyword evidence="1" id="KW-1133">Transmembrane helix</keyword>
<dbReference type="Proteomes" id="UP000719267">
    <property type="component" value="Unassembled WGS sequence"/>
</dbReference>